<dbReference type="Proteomes" id="UP001611383">
    <property type="component" value="Chromosome"/>
</dbReference>
<name>A0ABY9X204_9BACT</name>
<sequence length="561" mass="61316">MTTRLVGSRSRGVRLLPLLGGWFLLVLFLQSACSTGTPHGSLLVGDRYNALTPPLTPKERVAATAEPGLESATVYVVDFMEPSAVVTRPVLIPRAEFQQAFLRLSRDVRLKQKTPREAALELLSLLGTQPDAPRVAATGDWMLEQYRGEGLTWIPQRQEGPVVLTPQAEAALREKYLKWCARQGGGDCLGLLDDDTYLRTDDRRTLALALAFGTVLGETRAVLVGELLDARALVSMIVWTVALYCMMWVVPEPTTKALAATLTVVLMGYLGLKTVYGLMDGWARLADTAYHATTFEELRTAGEEFGKVLGEDAARALILAVTTLSGHTLGQVVSRVKSLPRFNLAGARFEAQGGAAVMGRLEVSDAALATEEALAKAVAAVETVAISPQGSMAVVLLKKGQGSGTGTASGGRSFVTVIRHQGGNRQVELDDGQRWHLPPGKSAADIPFEDKVGDQIQEVVTQAAREWGPHELSPNERDAIKDATNKGRHWLARLLEREARGRFVHRKVEEQFRGSLRWNHQGVDMIDLKTGRQYEILSGSESNLARHGRRMASEFFRMITF</sequence>
<protein>
    <recommendedName>
        <fullName evidence="3">Lipoprotein</fullName>
    </recommendedName>
</protein>
<evidence type="ECO:0008006" key="3">
    <source>
        <dbReference type="Google" id="ProtNLM"/>
    </source>
</evidence>
<keyword evidence="2" id="KW-1185">Reference proteome</keyword>
<accession>A0ABY9X204</accession>
<dbReference type="EMBL" id="CP043494">
    <property type="protein sequence ID" value="WNG49411.1"/>
    <property type="molecule type" value="Genomic_DNA"/>
</dbReference>
<evidence type="ECO:0000313" key="1">
    <source>
        <dbReference type="EMBL" id="WNG49411.1"/>
    </source>
</evidence>
<reference evidence="1 2" key="1">
    <citation type="submission" date="2019-08" db="EMBL/GenBank/DDBJ databases">
        <title>Archangium and Cystobacter genomes.</title>
        <authorList>
            <person name="Chen I.-C.K."/>
            <person name="Wielgoss S."/>
        </authorList>
    </citation>
    <scope>NUCLEOTIDE SEQUENCE [LARGE SCALE GENOMIC DNA]</scope>
    <source>
        <strain evidence="1 2">Cbm 6</strain>
    </source>
</reference>
<gene>
    <name evidence="1" type="ORF">F0U60_38795</name>
</gene>
<evidence type="ECO:0000313" key="2">
    <source>
        <dbReference type="Proteomes" id="UP001611383"/>
    </source>
</evidence>
<organism evidence="1 2">
    <name type="scientific">Archangium minus</name>
    <dbReference type="NCBI Taxonomy" id="83450"/>
    <lineage>
        <taxon>Bacteria</taxon>
        <taxon>Pseudomonadati</taxon>
        <taxon>Myxococcota</taxon>
        <taxon>Myxococcia</taxon>
        <taxon>Myxococcales</taxon>
        <taxon>Cystobacterineae</taxon>
        <taxon>Archangiaceae</taxon>
        <taxon>Archangium</taxon>
    </lineage>
</organism>
<dbReference type="RefSeq" id="WP_395807277.1">
    <property type="nucleotide sequence ID" value="NZ_CP043494.1"/>
</dbReference>
<proteinExistence type="predicted"/>